<evidence type="ECO:0000313" key="2">
    <source>
        <dbReference type="Proteomes" id="UP000696573"/>
    </source>
</evidence>
<evidence type="ECO:0000313" key="1">
    <source>
        <dbReference type="EMBL" id="CAH0020917.1"/>
    </source>
</evidence>
<gene>
    <name evidence="1" type="ORF">CRHIZ90672A_00012697</name>
</gene>
<accession>A0A9N9YKW2</accession>
<dbReference type="AlphaFoldDB" id="A0A9N9YKW2"/>
<dbReference type="Proteomes" id="UP000696573">
    <property type="component" value="Unassembled WGS sequence"/>
</dbReference>
<organism evidence="1 2">
    <name type="scientific">Clonostachys rhizophaga</name>
    <dbReference type="NCBI Taxonomy" id="160324"/>
    <lineage>
        <taxon>Eukaryota</taxon>
        <taxon>Fungi</taxon>
        <taxon>Dikarya</taxon>
        <taxon>Ascomycota</taxon>
        <taxon>Pezizomycotina</taxon>
        <taxon>Sordariomycetes</taxon>
        <taxon>Hypocreomycetidae</taxon>
        <taxon>Hypocreales</taxon>
        <taxon>Bionectriaceae</taxon>
        <taxon>Clonostachys</taxon>
    </lineage>
</organism>
<keyword evidence="2" id="KW-1185">Reference proteome</keyword>
<dbReference type="EMBL" id="CABFNQ020000647">
    <property type="protein sequence ID" value="CAH0020917.1"/>
    <property type="molecule type" value="Genomic_DNA"/>
</dbReference>
<sequence>MSSVKAHLRSASALKNIFNKLPPHITDALSIPREKIGPAGDHLLSQLLDLYWAAVERDLEHITRALRVWQQERYDALPEELDPPLHGFDSFPDQVSGNRRQSAWTRASPWKPAGYEKKKTTKGSSAPSIPVVRFTQKKCGLGNLANCIAEAKFDTTRKKHDKNLSLADYAAKMGDDTLTAVSKELTYKHLTSQDESS</sequence>
<name>A0A9N9YKW2_9HYPO</name>
<dbReference type="OrthoDB" id="10461412at2759"/>
<reference evidence="1" key="1">
    <citation type="submission" date="2021-10" db="EMBL/GenBank/DDBJ databases">
        <authorList>
            <person name="Piombo E."/>
        </authorList>
    </citation>
    <scope>NUCLEOTIDE SEQUENCE</scope>
</reference>
<protein>
    <submittedName>
        <fullName evidence="1">Uncharacterized protein</fullName>
    </submittedName>
</protein>
<proteinExistence type="predicted"/>
<comment type="caution">
    <text evidence="1">The sequence shown here is derived from an EMBL/GenBank/DDBJ whole genome shotgun (WGS) entry which is preliminary data.</text>
</comment>